<organism evidence="2 3">
    <name type="scientific">Salinicola socius</name>
    <dbReference type="NCBI Taxonomy" id="404433"/>
    <lineage>
        <taxon>Bacteria</taxon>
        <taxon>Pseudomonadati</taxon>
        <taxon>Pseudomonadota</taxon>
        <taxon>Gammaproteobacteria</taxon>
        <taxon>Oceanospirillales</taxon>
        <taxon>Halomonadaceae</taxon>
        <taxon>Salinicola</taxon>
    </lineage>
</organism>
<sequence>MKRFTLTVGAQSLNFTEEDIPALDEALNVATNRAGREVVRHSASGTRVAVLMERNGSGGKHSSLPRDPNTVLMRDQYRGPTLETDC</sequence>
<evidence type="ECO:0000313" key="2">
    <source>
        <dbReference type="EMBL" id="OLO04763.1"/>
    </source>
</evidence>
<dbReference type="RefSeq" id="WP_075569662.1">
    <property type="nucleotide sequence ID" value="NZ_MSDO01000009.1"/>
</dbReference>
<dbReference type="OrthoDB" id="6183127at2"/>
<gene>
    <name evidence="2" type="ORF">BTW07_08195</name>
</gene>
<protein>
    <submittedName>
        <fullName evidence="2">Uncharacterized protein</fullName>
    </submittedName>
</protein>
<dbReference type="Proteomes" id="UP000186878">
    <property type="component" value="Unassembled WGS sequence"/>
</dbReference>
<feature type="region of interest" description="Disordered" evidence="1">
    <location>
        <begin position="54"/>
        <end position="86"/>
    </location>
</feature>
<proteinExistence type="predicted"/>
<accession>A0A1Q8STL6</accession>
<name>A0A1Q8STL6_9GAMM</name>
<keyword evidence="3" id="KW-1185">Reference proteome</keyword>
<dbReference type="AlphaFoldDB" id="A0A1Q8STL6"/>
<evidence type="ECO:0000313" key="3">
    <source>
        <dbReference type="Proteomes" id="UP000186878"/>
    </source>
</evidence>
<comment type="caution">
    <text evidence="2">The sequence shown here is derived from an EMBL/GenBank/DDBJ whole genome shotgun (WGS) entry which is preliminary data.</text>
</comment>
<reference evidence="2 3" key="1">
    <citation type="submission" date="2016-12" db="EMBL/GenBank/DDBJ databases">
        <title>Draft genome sequences of strains Salinicola socius SMB35, Salinicola sp. MH3R3-1 and Chromohalobacter sp. SMB17 from the Verkhnekamsk potash mining region of Russia.</title>
        <authorList>
            <person name="Mavrodi D.V."/>
            <person name="Olsson B.E."/>
            <person name="Korsakova E.S."/>
            <person name="Pyankova A."/>
            <person name="Mavrodi O.V."/>
            <person name="Plotnikova E.G."/>
        </authorList>
    </citation>
    <scope>NUCLEOTIDE SEQUENCE [LARGE SCALE GENOMIC DNA]</scope>
    <source>
        <strain evidence="2 3">SMB35</strain>
    </source>
</reference>
<evidence type="ECO:0000256" key="1">
    <source>
        <dbReference type="SAM" id="MobiDB-lite"/>
    </source>
</evidence>
<dbReference type="EMBL" id="MSDO01000009">
    <property type="protein sequence ID" value="OLO04763.1"/>
    <property type="molecule type" value="Genomic_DNA"/>
</dbReference>